<evidence type="ECO:0000313" key="1">
    <source>
        <dbReference type="EMBL" id="PTL39775.1"/>
    </source>
</evidence>
<organism evidence="1 2">
    <name type="scientific">Alkalicoccus saliphilus</name>
    <dbReference type="NCBI Taxonomy" id="200989"/>
    <lineage>
        <taxon>Bacteria</taxon>
        <taxon>Bacillati</taxon>
        <taxon>Bacillota</taxon>
        <taxon>Bacilli</taxon>
        <taxon>Bacillales</taxon>
        <taxon>Bacillaceae</taxon>
        <taxon>Alkalicoccus</taxon>
    </lineage>
</organism>
<sequence length="72" mass="8309">MRPFVCLAALKIKDEWPFSFPWRGIPGGPASAYFFRLNGLSPRQAGHKRNFSPVISGIQLFVKKTHSENWYR</sequence>
<dbReference type="EMBL" id="PZJJ01000004">
    <property type="protein sequence ID" value="PTL39775.1"/>
    <property type="molecule type" value="Genomic_DNA"/>
</dbReference>
<name>A0A2T4U8R8_9BACI</name>
<gene>
    <name evidence="1" type="ORF">C6Y45_03765</name>
</gene>
<proteinExistence type="predicted"/>
<dbReference type="AlphaFoldDB" id="A0A2T4U8R8"/>
<evidence type="ECO:0000313" key="2">
    <source>
        <dbReference type="Proteomes" id="UP000240509"/>
    </source>
</evidence>
<keyword evidence="2" id="KW-1185">Reference proteome</keyword>
<reference evidence="1 2" key="1">
    <citation type="submission" date="2018-03" db="EMBL/GenBank/DDBJ databases">
        <title>Alkalicoccus saliphilus sp. nov., isolated from a mineral pool.</title>
        <authorList>
            <person name="Zhao B."/>
        </authorList>
    </citation>
    <scope>NUCLEOTIDE SEQUENCE [LARGE SCALE GENOMIC DNA]</scope>
    <source>
        <strain evidence="1 2">6AG</strain>
    </source>
</reference>
<accession>A0A2T4U8R8</accession>
<dbReference type="Proteomes" id="UP000240509">
    <property type="component" value="Unassembled WGS sequence"/>
</dbReference>
<comment type="caution">
    <text evidence="1">The sequence shown here is derived from an EMBL/GenBank/DDBJ whole genome shotgun (WGS) entry which is preliminary data.</text>
</comment>
<protein>
    <submittedName>
        <fullName evidence="1">Uncharacterized protein</fullName>
    </submittedName>
</protein>